<dbReference type="Proteomes" id="UP000239181">
    <property type="component" value="Unassembled WGS sequence"/>
</dbReference>
<accession>A0A2S9I9H4</accession>
<gene>
    <name evidence="5" type="ORF">CQW29_16415</name>
</gene>
<dbReference type="AlphaFoldDB" id="A0A2S9I9H4"/>
<dbReference type="RefSeq" id="WP_105593801.1">
    <property type="nucleotide sequence ID" value="NZ_PDET01000011.1"/>
</dbReference>
<dbReference type="InterPro" id="IPR009057">
    <property type="entry name" value="Homeodomain-like_sf"/>
</dbReference>
<organism evidence="5 6">
    <name type="scientific">Pantoea coffeiphila</name>
    <dbReference type="NCBI Taxonomy" id="1465635"/>
    <lineage>
        <taxon>Bacteria</taxon>
        <taxon>Pseudomonadati</taxon>
        <taxon>Pseudomonadota</taxon>
        <taxon>Gammaproteobacteria</taxon>
        <taxon>Enterobacterales</taxon>
        <taxon>Erwiniaceae</taxon>
        <taxon>Pantoea</taxon>
    </lineage>
</organism>
<sequence length="202" mass="22035">MAAMGRPRTFDRDKAIEDAMHLFWQHGYESTSLAQLKARINKGISAPSFYAAFGSKEALFRECVQRYLATHGQVTEFLWNSRLSPREAIETTLRSSAKMQCDPSHPPGCMVALGTMSATSAEHADVTEPLVCSRNRTSEGILAAFQRAADSGELKKGADVNALATLFTTFLFGLSIQARDGASLDQLNSAITQIMQLWDAAA</sequence>
<dbReference type="Gene3D" id="1.10.357.10">
    <property type="entry name" value="Tetracycline Repressor, domain 2"/>
    <property type="match status" value="1"/>
</dbReference>
<dbReference type="SUPFAM" id="SSF46689">
    <property type="entry name" value="Homeodomain-like"/>
    <property type="match status" value="1"/>
</dbReference>
<evidence type="ECO:0000259" key="4">
    <source>
        <dbReference type="Pfam" id="PF00440"/>
    </source>
</evidence>
<proteinExistence type="predicted"/>
<dbReference type="PANTHER" id="PTHR47506">
    <property type="entry name" value="TRANSCRIPTIONAL REGULATORY PROTEIN"/>
    <property type="match status" value="1"/>
</dbReference>
<keyword evidence="2" id="KW-0238">DNA-binding</keyword>
<dbReference type="Gene3D" id="1.10.10.60">
    <property type="entry name" value="Homeodomain-like"/>
    <property type="match status" value="1"/>
</dbReference>
<dbReference type="EMBL" id="PDET01000011">
    <property type="protein sequence ID" value="PRD14438.1"/>
    <property type="molecule type" value="Genomic_DNA"/>
</dbReference>
<dbReference type="SUPFAM" id="SSF48498">
    <property type="entry name" value="Tetracyclin repressor-like, C-terminal domain"/>
    <property type="match status" value="1"/>
</dbReference>
<evidence type="ECO:0000313" key="6">
    <source>
        <dbReference type="Proteomes" id="UP000239181"/>
    </source>
</evidence>
<feature type="domain" description="HTH tetR-type" evidence="4">
    <location>
        <begin position="16"/>
        <end position="63"/>
    </location>
</feature>
<evidence type="ECO:0000256" key="2">
    <source>
        <dbReference type="ARBA" id="ARBA00023125"/>
    </source>
</evidence>
<evidence type="ECO:0000256" key="1">
    <source>
        <dbReference type="ARBA" id="ARBA00023015"/>
    </source>
</evidence>
<name>A0A2S9I9H4_9GAMM</name>
<dbReference type="Pfam" id="PF00440">
    <property type="entry name" value="TetR_N"/>
    <property type="match status" value="1"/>
</dbReference>
<dbReference type="PANTHER" id="PTHR47506:SF1">
    <property type="entry name" value="HTH-TYPE TRANSCRIPTIONAL REGULATOR YJDC"/>
    <property type="match status" value="1"/>
</dbReference>
<dbReference type="InterPro" id="IPR036271">
    <property type="entry name" value="Tet_transcr_reg_TetR-rel_C_sf"/>
</dbReference>
<dbReference type="OrthoDB" id="270177at2"/>
<dbReference type="InterPro" id="IPR001647">
    <property type="entry name" value="HTH_TetR"/>
</dbReference>
<evidence type="ECO:0000256" key="3">
    <source>
        <dbReference type="ARBA" id="ARBA00023163"/>
    </source>
</evidence>
<keyword evidence="6" id="KW-1185">Reference proteome</keyword>
<reference evidence="5 6" key="1">
    <citation type="submission" date="2017-10" db="EMBL/GenBank/DDBJ databases">
        <title>Draft genome of two endophytic bacteria isolated from 'guarana' Paullinia cupana (Mart.) Ducke.</title>
        <authorList>
            <person name="Siqueira K.A."/>
            <person name="Liotti R.G."/>
            <person name="Mendes T.A."/>
            <person name="Soares M.A."/>
        </authorList>
    </citation>
    <scope>NUCLEOTIDE SEQUENCE [LARGE SCALE GENOMIC DNA]</scope>
    <source>
        <strain evidence="5 6">342</strain>
    </source>
</reference>
<keyword evidence="3" id="KW-0804">Transcription</keyword>
<comment type="caution">
    <text evidence="5">The sequence shown here is derived from an EMBL/GenBank/DDBJ whole genome shotgun (WGS) entry which is preliminary data.</text>
</comment>
<evidence type="ECO:0000313" key="5">
    <source>
        <dbReference type="EMBL" id="PRD14438.1"/>
    </source>
</evidence>
<protein>
    <submittedName>
        <fullName evidence="5">TetR family transcriptional regulator</fullName>
    </submittedName>
</protein>
<dbReference type="GO" id="GO:0003677">
    <property type="term" value="F:DNA binding"/>
    <property type="evidence" value="ECO:0007669"/>
    <property type="project" value="UniProtKB-KW"/>
</dbReference>
<keyword evidence="1" id="KW-0805">Transcription regulation</keyword>